<name>A0A367J4Q5_RHIAZ</name>
<dbReference type="InterPro" id="IPR011257">
    <property type="entry name" value="DNA_glycosylase"/>
</dbReference>
<proteinExistence type="predicted"/>
<feature type="non-terminal residue" evidence="2">
    <location>
        <position position="559"/>
    </location>
</feature>
<organism evidence="2 3">
    <name type="scientific">Rhizopus azygosporus</name>
    <name type="common">Rhizopus microsporus var. azygosporus</name>
    <dbReference type="NCBI Taxonomy" id="86630"/>
    <lineage>
        <taxon>Eukaryota</taxon>
        <taxon>Fungi</taxon>
        <taxon>Fungi incertae sedis</taxon>
        <taxon>Mucoromycota</taxon>
        <taxon>Mucoromycotina</taxon>
        <taxon>Mucoromycetes</taxon>
        <taxon>Mucorales</taxon>
        <taxon>Mucorineae</taxon>
        <taxon>Rhizopodaceae</taxon>
        <taxon>Rhizopus</taxon>
    </lineage>
</organism>
<dbReference type="OrthoDB" id="5954868at2759"/>
<feature type="domain" description="HhH-GPD" evidence="1">
    <location>
        <begin position="477"/>
        <end position="539"/>
    </location>
</feature>
<comment type="caution">
    <text evidence="2">The sequence shown here is derived from an EMBL/GenBank/DDBJ whole genome shotgun (WGS) entry which is preliminary data.</text>
</comment>
<dbReference type="EMBL" id="PJQL01002237">
    <property type="protein sequence ID" value="RCH84903.1"/>
    <property type="molecule type" value="Genomic_DNA"/>
</dbReference>
<gene>
    <name evidence="2" type="ORF">CU097_006675</name>
</gene>
<dbReference type="InterPro" id="IPR003265">
    <property type="entry name" value="HhH-GPD_domain"/>
</dbReference>
<protein>
    <recommendedName>
        <fullName evidence="1">HhH-GPD domain-containing protein</fullName>
    </recommendedName>
</protein>
<dbReference type="SUPFAM" id="SSF52402">
    <property type="entry name" value="Adenine nucleotide alpha hydrolases-like"/>
    <property type="match status" value="1"/>
</dbReference>
<dbReference type="AlphaFoldDB" id="A0A367J4Q5"/>
<evidence type="ECO:0000259" key="1">
    <source>
        <dbReference type="Pfam" id="PF00730"/>
    </source>
</evidence>
<evidence type="ECO:0000313" key="2">
    <source>
        <dbReference type="EMBL" id="RCH84903.1"/>
    </source>
</evidence>
<dbReference type="Proteomes" id="UP000252139">
    <property type="component" value="Unassembled WGS sequence"/>
</dbReference>
<dbReference type="Gene3D" id="3.40.50.620">
    <property type="entry name" value="HUPs"/>
    <property type="match status" value="1"/>
</dbReference>
<dbReference type="Gene3D" id="1.10.340.30">
    <property type="entry name" value="Hypothetical protein, domain 2"/>
    <property type="match status" value="1"/>
</dbReference>
<dbReference type="GO" id="GO:0003824">
    <property type="term" value="F:catalytic activity"/>
    <property type="evidence" value="ECO:0007669"/>
    <property type="project" value="InterPro"/>
</dbReference>
<keyword evidence="3" id="KW-1185">Reference proteome</keyword>
<dbReference type="PANTHER" id="PTHR31389">
    <property type="entry name" value="LD39211P"/>
    <property type="match status" value="1"/>
</dbReference>
<dbReference type="Gene3D" id="1.10.1670.40">
    <property type="match status" value="1"/>
</dbReference>
<dbReference type="InterPro" id="IPR014729">
    <property type="entry name" value="Rossmann-like_a/b/a_fold"/>
</dbReference>
<evidence type="ECO:0000313" key="3">
    <source>
        <dbReference type="Proteomes" id="UP000252139"/>
    </source>
</evidence>
<dbReference type="CDD" id="cd00293">
    <property type="entry name" value="USP-like"/>
    <property type="match status" value="1"/>
</dbReference>
<dbReference type="PANTHER" id="PTHR31389:SF4">
    <property type="entry name" value="LD39211P"/>
    <property type="match status" value="1"/>
</dbReference>
<sequence>MDFRIVVAVDGSNGSKKAIEYAADLYSRCACSCKIEILYCVGINPPKGTTALHLLSGLDRINNIEIKQEAMEEVAELKKFITQFNIKAILLENKEAEPLVKHVTKPYPKPNSYPFTIVTASSANHLCSLENFLYSLYDLRSQFKPSEFPRIVVYNIGMNRTQLPILDQFVETGLVDDLVTFDYFKYPRFWDVAINAGEYAWKTGIVHEASERYAENGILVWLDAGNIVTPEFIKSIPTVIRKGGGFWSPRSSKAMKDWTHPGMYEYFNADPKAYARNGNCNGAAIGFDVSNKNVMKQLIEPWYQCGLDKNCIAPPGSSRENHRQDQAALTFLAYRAGFSCMKSPNYYKLQTHRDHSCRSELMALDLQEKLNHPSSIDYPKWYGSNTLQLYHHPEWRYPEDKVPEQLKRILNPPSTDQLASEHTQYDLLRKFEVSKAVEHIKLHDPKLGAYLTKEVIADFKLRLENADGSNPFRSLTRSIIYQQIHGKAAASIYNKFLKLFDDTFPTPSQVLAKTVEELRSAGLSARKADSIRDLAEKFNKNLITPECFDKMSDQEISAQ</sequence>
<accession>A0A367J4Q5</accession>
<dbReference type="STRING" id="86630.A0A367J4Q5"/>
<reference evidence="2 3" key="1">
    <citation type="journal article" date="2018" name="G3 (Bethesda)">
        <title>Phylogenetic and Phylogenomic Definition of Rhizopus Species.</title>
        <authorList>
            <person name="Gryganskyi A.P."/>
            <person name="Golan J."/>
            <person name="Dolatabadi S."/>
            <person name="Mondo S."/>
            <person name="Robb S."/>
            <person name="Idnurm A."/>
            <person name="Muszewska A."/>
            <person name="Steczkiewicz K."/>
            <person name="Masonjones S."/>
            <person name="Liao H.L."/>
            <person name="Gajdeczka M.T."/>
            <person name="Anike F."/>
            <person name="Vuek A."/>
            <person name="Anishchenko I.M."/>
            <person name="Voigt K."/>
            <person name="de Hoog G.S."/>
            <person name="Smith M.E."/>
            <person name="Heitman J."/>
            <person name="Vilgalys R."/>
            <person name="Stajich J.E."/>
        </authorList>
    </citation>
    <scope>NUCLEOTIDE SEQUENCE [LARGE SCALE GENOMIC DNA]</scope>
    <source>
        <strain evidence="2 3">CBS 357.93</strain>
    </source>
</reference>
<dbReference type="Pfam" id="PF00730">
    <property type="entry name" value="HhH-GPD"/>
    <property type="match status" value="1"/>
</dbReference>
<dbReference type="SUPFAM" id="SSF48150">
    <property type="entry name" value="DNA-glycosylase"/>
    <property type="match status" value="1"/>
</dbReference>
<dbReference type="GO" id="GO:0006285">
    <property type="term" value="P:base-excision repair, AP site formation"/>
    <property type="evidence" value="ECO:0007669"/>
    <property type="project" value="UniProtKB-ARBA"/>
</dbReference>